<sequence>MKAVQWYDNQGVHILAAGGSGQKDRIVRRDDVTAEQAELMAPRVIKDYQIYMGGVDVHDQLRLQRCYKKYYKSLFLDLIDLVVVNAFIVYKCRRVKDGKRKATHVEFLKKLHLELIQLKPDDWTQLIRHRGMNHTPTKQRTATTAHVPIKTNEWIKDISDATRKRRQRACLFGTQEGRRGERWRDYVLLWGRGCKLKTATKNAQAARVFLCNKIKAYQQRRGNPMLRDLTPPLEKMAPSSKAQDPRVESRCKG</sequence>
<dbReference type="STRING" id="4795.A0A225V631"/>
<organism evidence="3 4">
    <name type="scientific">Phytophthora megakarya</name>
    <dbReference type="NCBI Taxonomy" id="4795"/>
    <lineage>
        <taxon>Eukaryota</taxon>
        <taxon>Sar</taxon>
        <taxon>Stramenopiles</taxon>
        <taxon>Oomycota</taxon>
        <taxon>Peronosporomycetes</taxon>
        <taxon>Peronosporales</taxon>
        <taxon>Peronosporaceae</taxon>
        <taxon>Phytophthora</taxon>
    </lineage>
</organism>
<dbReference type="AlphaFoldDB" id="A0A225V631"/>
<dbReference type="PANTHER" id="PTHR46599:SF3">
    <property type="entry name" value="PIGGYBAC TRANSPOSABLE ELEMENT-DERIVED PROTEIN 4"/>
    <property type="match status" value="1"/>
</dbReference>
<dbReference type="PANTHER" id="PTHR46599">
    <property type="entry name" value="PIGGYBAC TRANSPOSABLE ELEMENT-DERIVED PROTEIN 4"/>
    <property type="match status" value="1"/>
</dbReference>
<proteinExistence type="predicted"/>
<evidence type="ECO:0000256" key="1">
    <source>
        <dbReference type="SAM" id="MobiDB-lite"/>
    </source>
</evidence>
<keyword evidence="4" id="KW-1185">Reference proteome</keyword>
<dbReference type="Pfam" id="PF13843">
    <property type="entry name" value="DDE_Tnp_1_7"/>
    <property type="match status" value="1"/>
</dbReference>
<feature type="region of interest" description="Disordered" evidence="1">
    <location>
        <begin position="222"/>
        <end position="253"/>
    </location>
</feature>
<reference evidence="4" key="1">
    <citation type="submission" date="2017-03" db="EMBL/GenBank/DDBJ databases">
        <title>Phytopthora megakarya and P. palmivora, two closely related causual agents of cacao black pod achieved similar genome size and gene model numbers by different mechanisms.</title>
        <authorList>
            <person name="Ali S."/>
            <person name="Shao J."/>
            <person name="Larry D.J."/>
            <person name="Kronmiller B."/>
            <person name="Shen D."/>
            <person name="Strem M.D."/>
            <person name="Melnick R.L."/>
            <person name="Guiltinan M.J."/>
            <person name="Tyler B.M."/>
            <person name="Meinhardt L.W."/>
            <person name="Bailey B.A."/>
        </authorList>
    </citation>
    <scope>NUCLEOTIDE SEQUENCE [LARGE SCALE GENOMIC DNA]</scope>
    <source>
        <strain evidence="4">zdho120</strain>
    </source>
</reference>
<accession>A0A225V631</accession>
<name>A0A225V631_9STRA</name>
<dbReference type="OrthoDB" id="126936at2759"/>
<comment type="caution">
    <text evidence="3">The sequence shown here is derived from an EMBL/GenBank/DDBJ whole genome shotgun (WGS) entry which is preliminary data.</text>
</comment>
<evidence type="ECO:0000259" key="2">
    <source>
        <dbReference type="Pfam" id="PF13843"/>
    </source>
</evidence>
<dbReference type="EMBL" id="NBNE01007237">
    <property type="protein sequence ID" value="OWZ00911.1"/>
    <property type="molecule type" value="Genomic_DNA"/>
</dbReference>
<evidence type="ECO:0000313" key="4">
    <source>
        <dbReference type="Proteomes" id="UP000198211"/>
    </source>
</evidence>
<evidence type="ECO:0000313" key="3">
    <source>
        <dbReference type="EMBL" id="OWZ00911.1"/>
    </source>
</evidence>
<dbReference type="Proteomes" id="UP000198211">
    <property type="component" value="Unassembled WGS sequence"/>
</dbReference>
<feature type="domain" description="PiggyBac transposable element-derived protein" evidence="2">
    <location>
        <begin position="4"/>
        <end position="87"/>
    </location>
</feature>
<feature type="compositionally biased region" description="Basic and acidic residues" evidence="1">
    <location>
        <begin position="243"/>
        <end position="253"/>
    </location>
</feature>
<gene>
    <name evidence="3" type="ORF">PHMEG_00027797</name>
</gene>
<protein>
    <recommendedName>
        <fullName evidence="2">PiggyBac transposable element-derived protein domain-containing protein</fullName>
    </recommendedName>
</protein>
<dbReference type="InterPro" id="IPR029526">
    <property type="entry name" value="PGBD"/>
</dbReference>